<proteinExistence type="inferred from homology"/>
<dbReference type="Pfam" id="PF13279">
    <property type="entry name" value="4HBT_2"/>
    <property type="match status" value="1"/>
</dbReference>
<dbReference type="Proteomes" id="UP000315724">
    <property type="component" value="Chromosome"/>
</dbReference>
<keyword evidence="2" id="KW-0378">Hydrolase</keyword>
<dbReference type="CDD" id="cd00586">
    <property type="entry name" value="4HBT"/>
    <property type="match status" value="1"/>
</dbReference>
<dbReference type="InterPro" id="IPR050563">
    <property type="entry name" value="4-hydroxybenzoyl-CoA_TE"/>
</dbReference>
<reference evidence="3 4" key="1">
    <citation type="submission" date="2019-02" db="EMBL/GenBank/DDBJ databases">
        <title>Deep-cultivation of Planctomycetes and their phenomic and genomic characterization uncovers novel biology.</title>
        <authorList>
            <person name="Wiegand S."/>
            <person name="Jogler M."/>
            <person name="Boedeker C."/>
            <person name="Pinto D."/>
            <person name="Vollmers J."/>
            <person name="Rivas-Marin E."/>
            <person name="Kohn T."/>
            <person name="Peeters S.H."/>
            <person name="Heuer A."/>
            <person name="Rast P."/>
            <person name="Oberbeckmann S."/>
            <person name="Bunk B."/>
            <person name="Jeske O."/>
            <person name="Meyerdierks A."/>
            <person name="Storesund J.E."/>
            <person name="Kallscheuer N."/>
            <person name="Luecker S."/>
            <person name="Lage O.M."/>
            <person name="Pohl T."/>
            <person name="Merkel B.J."/>
            <person name="Hornburger P."/>
            <person name="Mueller R.-W."/>
            <person name="Bruemmer F."/>
            <person name="Labrenz M."/>
            <person name="Spormann A.M."/>
            <person name="Op den Camp H."/>
            <person name="Overmann J."/>
            <person name="Amann R."/>
            <person name="Jetten M.S.M."/>
            <person name="Mascher T."/>
            <person name="Medema M.H."/>
            <person name="Devos D.P."/>
            <person name="Kaster A.-K."/>
            <person name="Ovreas L."/>
            <person name="Rohde M."/>
            <person name="Galperin M.Y."/>
            <person name="Jogler C."/>
        </authorList>
    </citation>
    <scope>NUCLEOTIDE SEQUENCE [LARGE SCALE GENOMIC DNA]</scope>
    <source>
        <strain evidence="3 4">Mal48</strain>
    </source>
</reference>
<dbReference type="RefSeq" id="WP_145198150.1">
    <property type="nucleotide sequence ID" value="NZ_CP036267.1"/>
</dbReference>
<evidence type="ECO:0000256" key="1">
    <source>
        <dbReference type="ARBA" id="ARBA00005953"/>
    </source>
</evidence>
<protein>
    <submittedName>
        <fullName evidence="3">Bifunctional 3-hydroxyacyl-CoA dehydrogenase/thioesterase</fullName>
    </submittedName>
</protein>
<dbReference type="PANTHER" id="PTHR31793">
    <property type="entry name" value="4-HYDROXYBENZOYL-COA THIOESTERASE FAMILY MEMBER"/>
    <property type="match status" value="1"/>
</dbReference>
<evidence type="ECO:0000313" key="4">
    <source>
        <dbReference type="Proteomes" id="UP000315724"/>
    </source>
</evidence>
<comment type="similarity">
    <text evidence="1">Belongs to the 4-hydroxybenzoyl-CoA thioesterase family.</text>
</comment>
<dbReference type="EMBL" id="CP036267">
    <property type="protein sequence ID" value="QDT32704.1"/>
    <property type="molecule type" value="Genomic_DNA"/>
</dbReference>
<evidence type="ECO:0000256" key="2">
    <source>
        <dbReference type="ARBA" id="ARBA00022801"/>
    </source>
</evidence>
<dbReference type="SUPFAM" id="SSF54637">
    <property type="entry name" value="Thioesterase/thiol ester dehydrase-isomerase"/>
    <property type="match status" value="1"/>
</dbReference>
<dbReference type="Gene3D" id="3.10.129.10">
    <property type="entry name" value="Hotdog Thioesterase"/>
    <property type="match status" value="1"/>
</dbReference>
<accession>A0A517QM39</accession>
<sequence length="152" mass="17318">MPALFLFKHEVTETDIDGQGHANNISYLKWLQNAAIAHSDAQGWNTSQYKKHGWAWVVRSHFIEYRRPVFQGDAVVIKTWVQDMKKYSSLRKYEILHSKTEKLIARAETNWAFVATETGRLIAIPEIVSSAFEIPQSSNASLASLRSNPEAK</sequence>
<dbReference type="PANTHER" id="PTHR31793:SF27">
    <property type="entry name" value="NOVEL THIOESTERASE SUPERFAMILY DOMAIN AND SAPOSIN A-TYPE DOMAIN CONTAINING PROTEIN (0610012H03RIK)"/>
    <property type="match status" value="1"/>
</dbReference>
<dbReference type="KEGG" id="tpol:Mal48_19510"/>
<organism evidence="3 4">
    <name type="scientific">Thalassoglobus polymorphus</name>
    <dbReference type="NCBI Taxonomy" id="2527994"/>
    <lineage>
        <taxon>Bacteria</taxon>
        <taxon>Pseudomonadati</taxon>
        <taxon>Planctomycetota</taxon>
        <taxon>Planctomycetia</taxon>
        <taxon>Planctomycetales</taxon>
        <taxon>Planctomycetaceae</taxon>
        <taxon>Thalassoglobus</taxon>
    </lineage>
</organism>
<dbReference type="InterPro" id="IPR029069">
    <property type="entry name" value="HotDog_dom_sf"/>
</dbReference>
<gene>
    <name evidence="3" type="ORF">Mal48_19510</name>
</gene>
<dbReference type="OrthoDB" id="9801517at2"/>
<name>A0A517QM39_9PLAN</name>
<evidence type="ECO:0000313" key="3">
    <source>
        <dbReference type="EMBL" id="QDT32704.1"/>
    </source>
</evidence>
<dbReference type="GO" id="GO:0047617">
    <property type="term" value="F:fatty acyl-CoA hydrolase activity"/>
    <property type="evidence" value="ECO:0007669"/>
    <property type="project" value="TreeGrafter"/>
</dbReference>
<keyword evidence="4" id="KW-1185">Reference proteome</keyword>
<dbReference type="AlphaFoldDB" id="A0A517QM39"/>